<dbReference type="PANTHER" id="PTHR42840:SF5">
    <property type="entry name" value="NAD(P)-BINDING ROSSMANN-FOLD SUPERFAMILY PROTEIN"/>
    <property type="match status" value="1"/>
</dbReference>
<evidence type="ECO:0008006" key="6">
    <source>
        <dbReference type="Google" id="ProtNLM"/>
    </source>
</evidence>
<dbReference type="InterPro" id="IPR000683">
    <property type="entry name" value="Gfo/Idh/MocA-like_OxRdtase_N"/>
</dbReference>
<dbReference type="InterPro" id="IPR036291">
    <property type="entry name" value="NAD(P)-bd_dom_sf"/>
</dbReference>
<dbReference type="RefSeq" id="XP_052947126.1">
    <property type="nucleotide sequence ID" value="XM_053089407.1"/>
</dbReference>
<evidence type="ECO:0000313" key="5">
    <source>
        <dbReference type="Proteomes" id="UP001164286"/>
    </source>
</evidence>
<dbReference type="Pfam" id="PF22725">
    <property type="entry name" value="GFO_IDH_MocA_C3"/>
    <property type="match status" value="1"/>
</dbReference>
<organism evidence="4 5">
    <name type="scientific">Dioszegia hungarica</name>
    <dbReference type="NCBI Taxonomy" id="4972"/>
    <lineage>
        <taxon>Eukaryota</taxon>
        <taxon>Fungi</taxon>
        <taxon>Dikarya</taxon>
        <taxon>Basidiomycota</taxon>
        <taxon>Agaricomycotina</taxon>
        <taxon>Tremellomycetes</taxon>
        <taxon>Tremellales</taxon>
        <taxon>Bulleribasidiaceae</taxon>
        <taxon>Dioszegia</taxon>
    </lineage>
</organism>
<protein>
    <recommendedName>
        <fullName evidence="6">NAD(P)-binding protein</fullName>
    </recommendedName>
</protein>
<evidence type="ECO:0000256" key="1">
    <source>
        <dbReference type="ARBA" id="ARBA00010928"/>
    </source>
</evidence>
<dbReference type="GeneID" id="77728612"/>
<evidence type="ECO:0000259" key="3">
    <source>
        <dbReference type="Pfam" id="PF22725"/>
    </source>
</evidence>
<evidence type="ECO:0000313" key="4">
    <source>
        <dbReference type="EMBL" id="KAI9637349.1"/>
    </source>
</evidence>
<dbReference type="GO" id="GO:0000166">
    <property type="term" value="F:nucleotide binding"/>
    <property type="evidence" value="ECO:0007669"/>
    <property type="project" value="InterPro"/>
</dbReference>
<dbReference type="Gene3D" id="3.30.360.10">
    <property type="entry name" value="Dihydrodipicolinate Reductase, domain 2"/>
    <property type="match status" value="1"/>
</dbReference>
<dbReference type="AlphaFoldDB" id="A0AA38LX12"/>
<proteinExistence type="inferred from homology"/>
<gene>
    <name evidence="4" type="ORF">MKK02DRAFT_36363</name>
</gene>
<sequence>MPINLALAGSGVFAEAAYLPALLATTSAIKLHTIWSRSSSSTDKLVASAKTLELFKDASEVKVLNGQDGFDALLATPEVDAIAFVLPITAQPDLIIRALQAGKHVMSEKPVGKDVETAKALIGRYEKEFKPKGLIWRVAENYNHDQSIRAAREIMQNNKDIGPVLYWSLQLHAYLEDGSKYQATQWRTIPDYQGGFLLDGGVHFAAMVRNVLPNPPNRVISHTSLHRAHIPPTDTIVAIARSADNLTVPAHGPETQLETLITTSQMPVPAGKSSPQGTVLMSFAAPDLAPEDRLPASLRVTCLNAVVQVKGSSAGWVVEVLPGKGSKVERFSKESKGNGVEVELREWAEAIAAVKEGKKVEARDDGEPRLALWDLAFVQALLTSEGKEVDIEALVSN</sequence>
<dbReference type="Pfam" id="PF01408">
    <property type="entry name" value="GFO_IDH_MocA"/>
    <property type="match status" value="1"/>
</dbReference>
<evidence type="ECO:0000259" key="2">
    <source>
        <dbReference type="Pfam" id="PF01408"/>
    </source>
</evidence>
<dbReference type="GO" id="GO:0006740">
    <property type="term" value="P:NADPH regeneration"/>
    <property type="evidence" value="ECO:0007669"/>
    <property type="project" value="TreeGrafter"/>
</dbReference>
<dbReference type="PANTHER" id="PTHR42840">
    <property type="entry name" value="NAD(P)-BINDING ROSSMANN-FOLD SUPERFAMILY PROTEIN-RELATED"/>
    <property type="match status" value="1"/>
</dbReference>
<accession>A0AA38LX12</accession>
<comment type="similarity">
    <text evidence="1">Belongs to the Gfo/Idh/MocA family.</text>
</comment>
<keyword evidence="5" id="KW-1185">Reference proteome</keyword>
<dbReference type="GO" id="GO:0016491">
    <property type="term" value="F:oxidoreductase activity"/>
    <property type="evidence" value="ECO:0007669"/>
    <property type="project" value="TreeGrafter"/>
</dbReference>
<reference evidence="4" key="1">
    <citation type="journal article" date="2022" name="G3 (Bethesda)">
        <title>High quality genome of the basidiomycete yeast Dioszegia hungarica PDD-24b-2 isolated from cloud water.</title>
        <authorList>
            <person name="Jarrige D."/>
            <person name="Haridas S."/>
            <person name="Bleykasten-Grosshans C."/>
            <person name="Joly M."/>
            <person name="Nadalig T."/>
            <person name="Sancelme M."/>
            <person name="Vuilleumier S."/>
            <person name="Grigoriev I.V."/>
            <person name="Amato P."/>
            <person name="Bringel F."/>
        </authorList>
    </citation>
    <scope>NUCLEOTIDE SEQUENCE</scope>
    <source>
        <strain evidence="4">PDD-24b-2</strain>
    </source>
</reference>
<dbReference type="EMBL" id="JAKWFO010000004">
    <property type="protein sequence ID" value="KAI9637349.1"/>
    <property type="molecule type" value="Genomic_DNA"/>
</dbReference>
<dbReference type="InterPro" id="IPR055170">
    <property type="entry name" value="GFO_IDH_MocA-like_dom"/>
</dbReference>
<dbReference type="SUPFAM" id="SSF55347">
    <property type="entry name" value="Glyceraldehyde-3-phosphate dehydrogenase-like, C-terminal domain"/>
    <property type="match status" value="1"/>
</dbReference>
<dbReference type="GO" id="GO:0005737">
    <property type="term" value="C:cytoplasm"/>
    <property type="evidence" value="ECO:0007669"/>
    <property type="project" value="TreeGrafter"/>
</dbReference>
<comment type="caution">
    <text evidence="4">The sequence shown here is derived from an EMBL/GenBank/DDBJ whole genome shotgun (WGS) entry which is preliminary data.</text>
</comment>
<feature type="domain" description="GFO/IDH/MocA-like oxidoreductase" evidence="3">
    <location>
        <begin position="149"/>
        <end position="248"/>
    </location>
</feature>
<dbReference type="Proteomes" id="UP001164286">
    <property type="component" value="Unassembled WGS sequence"/>
</dbReference>
<dbReference type="SUPFAM" id="SSF51735">
    <property type="entry name" value="NAD(P)-binding Rossmann-fold domains"/>
    <property type="match status" value="1"/>
</dbReference>
<dbReference type="Gene3D" id="3.40.50.720">
    <property type="entry name" value="NAD(P)-binding Rossmann-like Domain"/>
    <property type="match status" value="1"/>
</dbReference>
<name>A0AA38LX12_9TREE</name>
<feature type="domain" description="Gfo/Idh/MocA-like oxidoreductase N-terminal" evidence="2">
    <location>
        <begin position="3"/>
        <end position="126"/>
    </location>
</feature>